<dbReference type="RefSeq" id="WP_008789200.1">
    <property type="nucleotide sequence ID" value="NZ_AKCB01000001.1"/>
</dbReference>
<evidence type="ECO:0000313" key="2">
    <source>
        <dbReference type="Proteomes" id="UP000003157"/>
    </source>
</evidence>
<dbReference type="OrthoDB" id="1655194at2"/>
<dbReference type="Proteomes" id="UP000003157">
    <property type="component" value="Unassembled WGS sequence"/>
</dbReference>
<dbReference type="AlphaFoldDB" id="E7GBF9"/>
<reference evidence="1 2" key="1">
    <citation type="submission" date="2010-12" db="EMBL/GenBank/DDBJ databases">
        <title>The Genome Sequence of Coprobacillus sp. strain 29_1.</title>
        <authorList>
            <consortium name="The Broad Institute Genome Sequencing Platform"/>
            <person name="Earl A."/>
            <person name="Ward D."/>
            <person name="Feldgarden M."/>
            <person name="Gevers D."/>
            <person name="Daigneault M."/>
            <person name="Sibley C.D."/>
            <person name="White A."/>
            <person name="Strauss J."/>
            <person name="Allen-Vercoe E."/>
            <person name="Young S.K."/>
            <person name="Zeng Q."/>
            <person name="Gargeya S."/>
            <person name="Fitzgerald M."/>
            <person name="Haas B."/>
            <person name="Abouelleil A."/>
            <person name="Alvarado L."/>
            <person name="Arachchi H.M."/>
            <person name="Berlin A."/>
            <person name="Brown A."/>
            <person name="Chapman S.B."/>
            <person name="Chen Z."/>
            <person name="Dunbar C."/>
            <person name="Freedman E."/>
            <person name="Gearin G."/>
            <person name="Gellesch M."/>
            <person name="Goldberg J."/>
            <person name="Griggs A."/>
            <person name="Gujja S."/>
            <person name="Heilman E."/>
            <person name="Heiman D."/>
            <person name="Howarth C."/>
            <person name="Larson L."/>
            <person name="Lui A."/>
            <person name="MacDonald P.J.P."/>
            <person name="Mehta T."/>
            <person name="Montmayeur A."/>
            <person name="Murphy C."/>
            <person name="Neiman D."/>
            <person name="Pearson M."/>
            <person name="Priest M."/>
            <person name="Roberts A."/>
            <person name="Saif S."/>
            <person name="Shea T."/>
            <person name="Shenoy N."/>
            <person name="Sisk P."/>
            <person name="Stolte C."/>
            <person name="Sykes S."/>
            <person name="White J."/>
            <person name="Yandava C."/>
            <person name="Nusbaum C."/>
            <person name="Birren B."/>
        </authorList>
    </citation>
    <scope>NUCLEOTIDE SEQUENCE [LARGE SCALE GENOMIC DNA]</scope>
    <source>
        <strain evidence="1 2">29_1</strain>
    </source>
</reference>
<keyword evidence="2" id="KW-1185">Reference proteome</keyword>
<evidence type="ECO:0000313" key="1">
    <source>
        <dbReference type="EMBL" id="EFW04694.1"/>
    </source>
</evidence>
<protein>
    <submittedName>
        <fullName evidence="1">Uncharacterized protein</fullName>
    </submittedName>
</protein>
<gene>
    <name evidence="1" type="ORF">HMPREF9488_02100</name>
</gene>
<accession>E7GBF9</accession>
<dbReference type="EMBL" id="ADKX01000034">
    <property type="protein sequence ID" value="EFW04694.1"/>
    <property type="molecule type" value="Genomic_DNA"/>
</dbReference>
<dbReference type="HOGENOM" id="CLU_1178627_0_0_9"/>
<comment type="caution">
    <text evidence="1">The sequence shown here is derived from an EMBL/GenBank/DDBJ whole genome shotgun (WGS) entry which is preliminary data.</text>
</comment>
<proteinExistence type="predicted"/>
<dbReference type="eggNOG" id="ENOG50347BA">
    <property type="taxonomic scope" value="Bacteria"/>
</dbReference>
<name>E7GBF9_9FIRM</name>
<sequence>MYVYDFFKSLSLLRKEKMPDINEIPNEEVFIFGSYPIEELDNYPIELSSQNKNYLIYCKLDNIIDLKSFPIDKYLDYIKRLDSENIDLNLYEPIMLESTLMEAILLLDLISSLEENPFFDAVFNIPLSYLDEFLDSHTCEYIEVNERFMGIELIKDIYFSQILYFIKKYVKVKFCTKQEEIVNPISYEEFSSLIRVKINEYQKLDPFKAPISTYTGIENVEYDNLIYQVELLGERQLDKRRKLS</sequence>
<dbReference type="GeneID" id="78230037"/>
<organism evidence="1 2">
    <name type="scientific">Coprobacillus cateniformis</name>
    <dbReference type="NCBI Taxonomy" id="100884"/>
    <lineage>
        <taxon>Bacteria</taxon>
        <taxon>Bacillati</taxon>
        <taxon>Bacillota</taxon>
        <taxon>Erysipelotrichia</taxon>
        <taxon>Erysipelotrichales</taxon>
        <taxon>Coprobacillaceae</taxon>
        <taxon>Coprobacillus</taxon>
    </lineage>
</organism>